<reference evidence="2 3" key="1">
    <citation type="submission" date="2024-03" db="EMBL/GenBank/DDBJ databases">
        <title>A high-quality draft genome sequence of Diaporthe vaccinii, a causative agent of upright dieback and viscid rot disease in cranberry plants.</title>
        <authorList>
            <person name="Sarrasin M."/>
            <person name="Lang B.F."/>
            <person name="Burger G."/>
        </authorList>
    </citation>
    <scope>NUCLEOTIDE SEQUENCE [LARGE SCALE GENOMIC DNA]</scope>
    <source>
        <strain evidence="2 3">IS7</strain>
    </source>
</reference>
<comment type="caution">
    <text evidence="2">The sequence shown here is derived from an EMBL/GenBank/DDBJ whole genome shotgun (WGS) entry which is preliminary data.</text>
</comment>
<evidence type="ECO:0000256" key="1">
    <source>
        <dbReference type="SAM" id="MobiDB-lite"/>
    </source>
</evidence>
<dbReference type="EMBL" id="JBAWTH010000067">
    <property type="protein sequence ID" value="KAL2280426.1"/>
    <property type="molecule type" value="Genomic_DNA"/>
</dbReference>
<evidence type="ECO:0000313" key="2">
    <source>
        <dbReference type="EMBL" id="KAL2280426.1"/>
    </source>
</evidence>
<feature type="compositionally biased region" description="Low complexity" evidence="1">
    <location>
        <begin position="45"/>
        <end position="63"/>
    </location>
</feature>
<feature type="region of interest" description="Disordered" evidence="1">
    <location>
        <begin position="43"/>
        <end position="77"/>
    </location>
</feature>
<keyword evidence="3" id="KW-1185">Reference proteome</keyword>
<sequence>MPAAHNKERFARKMGTPRDMFPTLIKVDRFHRRALKAVFSALTRPAAASQQQQPEARGQQGQALSLDRHPPDCQHTAHGPSIAIMALASPLQFWQIHFPEPLDHLHPRISSCAPDGPGTAKASGSLAYFGQEKMTVW</sequence>
<protein>
    <submittedName>
        <fullName evidence="2">Uncharacterized protein</fullName>
    </submittedName>
</protein>
<name>A0ABR4EDC8_9PEZI</name>
<gene>
    <name evidence="2" type="ORF">FJTKL_12649</name>
</gene>
<organism evidence="2 3">
    <name type="scientific">Diaporthe vaccinii</name>
    <dbReference type="NCBI Taxonomy" id="105482"/>
    <lineage>
        <taxon>Eukaryota</taxon>
        <taxon>Fungi</taxon>
        <taxon>Dikarya</taxon>
        <taxon>Ascomycota</taxon>
        <taxon>Pezizomycotina</taxon>
        <taxon>Sordariomycetes</taxon>
        <taxon>Sordariomycetidae</taxon>
        <taxon>Diaporthales</taxon>
        <taxon>Diaporthaceae</taxon>
        <taxon>Diaporthe</taxon>
        <taxon>Diaporthe eres species complex</taxon>
    </lineage>
</organism>
<accession>A0ABR4EDC8</accession>
<dbReference type="Proteomes" id="UP001600888">
    <property type="component" value="Unassembled WGS sequence"/>
</dbReference>
<proteinExistence type="predicted"/>
<evidence type="ECO:0000313" key="3">
    <source>
        <dbReference type="Proteomes" id="UP001600888"/>
    </source>
</evidence>